<accession>A0AAN9HH15</accession>
<evidence type="ECO:0000259" key="5">
    <source>
        <dbReference type="Pfam" id="PF04548"/>
    </source>
</evidence>
<dbReference type="Gene3D" id="3.40.50.300">
    <property type="entry name" value="P-loop containing nucleotide triphosphate hydrolases"/>
    <property type="match status" value="2"/>
</dbReference>
<dbReference type="EMBL" id="JAYKXH010000002">
    <property type="protein sequence ID" value="KAK7175549.1"/>
    <property type="molecule type" value="Genomic_DNA"/>
</dbReference>
<gene>
    <name evidence="6" type="ORF">R3I93_002463</name>
</gene>
<comment type="caution">
    <text evidence="6">The sequence shown here is derived from an EMBL/GenBank/DDBJ whole genome shotgun (WGS) entry which is preliminary data.</text>
</comment>
<feature type="domain" description="AIG1-type G" evidence="5">
    <location>
        <begin position="29"/>
        <end position="214"/>
    </location>
</feature>
<dbReference type="PANTHER" id="PTHR10903:SF170">
    <property type="entry name" value="GTPASE IMAP FAMILY MEMBER 7"/>
    <property type="match status" value="1"/>
</dbReference>
<evidence type="ECO:0000256" key="4">
    <source>
        <dbReference type="SAM" id="MobiDB-lite"/>
    </source>
</evidence>
<feature type="region of interest" description="Disordered" evidence="4">
    <location>
        <begin position="1"/>
        <end position="27"/>
    </location>
</feature>
<dbReference type="Pfam" id="PF04548">
    <property type="entry name" value="AIG1"/>
    <property type="match status" value="2"/>
</dbReference>
<protein>
    <recommendedName>
        <fullName evidence="5">AIG1-type G domain-containing protein</fullName>
    </recommendedName>
</protein>
<keyword evidence="3" id="KW-0342">GTP-binding</keyword>
<feature type="compositionally biased region" description="Basic and acidic residues" evidence="4">
    <location>
        <begin position="204"/>
        <end position="218"/>
    </location>
</feature>
<proteinExistence type="inferred from homology"/>
<comment type="similarity">
    <text evidence="1">Belongs to the TRAFAC class TrmE-Era-EngA-EngB-Septin-like GTPase superfamily. AIG1/Toc34/Toc159-like paraseptin GTPase family. IAN subfamily.</text>
</comment>
<sequence length="453" mass="51433">MASSTATTDTAERTRDQSPSGDRPNMSDLRIVLLGKNASQNNIVGNIILDKYVFGKKSSPDVEEHSEKVERRNITVISTTQLLKSTLSQSQLTQKVSAVCPPEPHVIILVLQHTDFSERLRDRLPSVLNCFGEQAMKRTMILTTDDEKHSAKHKSENEYIQQISTECGGGRLTLKNTQRSQILQKVDEIITREFKTKQGSSVTQEDRRQKEKEQENSYRKLDVSNAISSSEIKKLTLVLCGYDAGLKTSMAKLLLGKKRPISTQQESVHVWSEVEIHGRVISVVELPAVNHLSEEEVMRQTLRCVSLCDPGVHVFLLIVPDAPLTDEDKAEMEKIQKIFYSREHFIVLFTSEFALEEPVTEFVKSSTDSQGLIGLCGGQYRVMGLKQPENSRQIPDLLGYIENMKTEPYSLQTYVKAQENRVRHETEEKNKEELKRMKKEIQDLKEKIQSDGE</sequence>
<evidence type="ECO:0000256" key="3">
    <source>
        <dbReference type="ARBA" id="ARBA00023134"/>
    </source>
</evidence>
<evidence type="ECO:0000256" key="1">
    <source>
        <dbReference type="ARBA" id="ARBA00008535"/>
    </source>
</evidence>
<organism evidence="6 7">
    <name type="scientific">Phoxinus phoxinus</name>
    <name type="common">Eurasian minnow</name>
    <dbReference type="NCBI Taxonomy" id="58324"/>
    <lineage>
        <taxon>Eukaryota</taxon>
        <taxon>Metazoa</taxon>
        <taxon>Chordata</taxon>
        <taxon>Craniata</taxon>
        <taxon>Vertebrata</taxon>
        <taxon>Euteleostomi</taxon>
        <taxon>Actinopterygii</taxon>
        <taxon>Neopterygii</taxon>
        <taxon>Teleostei</taxon>
        <taxon>Ostariophysi</taxon>
        <taxon>Cypriniformes</taxon>
        <taxon>Leuciscidae</taxon>
        <taxon>Phoxininae</taxon>
        <taxon>Phoxinus</taxon>
    </lineage>
</organism>
<dbReference type="Proteomes" id="UP001364617">
    <property type="component" value="Unassembled WGS sequence"/>
</dbReference>
<name>A0AAN9HH15_9TELE</name>
<dbReference type="InterPro" id="IPR045058">
    <property type="entry name" value="GIMA/IAN/Toc"/>
</dbReference>
<dbReference type="SUPFAM" id="SSF52540">
    <property type="entry name" value="P-loop containing nucleoside triphosphate hydrolases"/>
    <property type="match status" value="1"/>
</dbReference>
<keyword evidence="2" id="KW-0547">Nucleotide-binding</keyword>
<evidence type="ECO:0000313" key="7">
    <source>
        <dbReference type="Proteomes" id="UP001364617"/>
    </source>
</evidence>
<feature type="region of interest" description="Disordered" evidence="4">
    <location>
        <begin position="422"/>
        <end position="453"/>
    </location>
</feature>
<dbReference type="GO" id="GO:0005525">
    <property type="term" value="F:GTP binding"/>
    <property type="evidence" value="ECO:0007669"/>
    <property type="project" value="UniProtKB-KW"/>
</dbReference>
<dbReference type="InterPro" id="IPR027417">
    <property type="entry name" value="P-loop_NTPase"/>
</dbReference>
<dbReference type="AlphaFoldDB" id="A0AAN9HH15"/>
<dbReference type="PANTHER" id="PTHR10903">
    <property type="entry name" value="GTPASE, IMAP FAMILY MEMBER-RELATED"/>
    <property type="match status" value="1"/>
</dbReference>
<dbReference type="InterPro" id="IPR006703">
    <property type="entry name" value="G_AIG1"/>
</dbReference>
<feature type="region of interest" description="Disordered" evidence="4">
    <location>
        <begin position="197"/>
        <end position="218"/>
    </location>
</feature>
<feature type="domain" description="AIG1-type G" evidence="5">
    <location>
        <begin position="271"/>
        <end position="426"/>
    </location>
</feature>
<keyword evidence="7" id="KW-1185">Reference proteome</keyword>
<evidence type="ECO:0000256" key="2">
    <source>
        <dbReference type="ARBA" id="ARBA00022741"/>
    </source>
</evidence>
<reference evidence="6 7" key="1">
    <citation type="submission" date="2024-02" db="EMBL/GenBank/DDBJ databases">
        <title>Chromosome-level genome assembly of the Eurasian Minnow (Phoxinus phoxinus).</title>
        <authorList>
            <person name="Oriowo T.O."/>
            <person name="Martin S."/>
            <person name="Stange M."/>
            <person name="Chrysostomakis Y."/>
            <person name="Brown T."/>
            <person name="Winkler S."/>
            <person name="Kukowka S."/>
            <person name="Myers E.W."/>
            <person name="Bohne A."/>
        </authorList>
    </citation>
    <scope>NUCLEOTIDE SEQUENCE [LARGE SCALE GENOMIC DNA]</scope>
    <source>
        <strain evidence="6">ZFMK-TIS-60720</strain>
        <tissue evidence="6">Whole Organism</tissue>
    </source>
</reference>
<evidence type="ECO:0000313" key="6">
    <source>
        <dbReference type="EMBL" id="KAK7175549.1"/>
    </source>
</evidence>